<feature type="compositionally biased region" description="Basic and acidic residues" evidence="1">
    <location>
        <begin position="1"/>
        <end position="14"/>
    </location>
</feature>
<dbReference type="Pfam" id="PF03848">
    <property type="entry name" value="TehB"/>
    <property type="match status" value="1"/>
</dbReference>
<feature type="domain" description="Tellurite resistance methyltransferase TehB-like" evidence="2">
    <location>
        <begin position="26"/>
        <end position="118"/>
    </location>
</feature>
<gene>
    <name evidence="3" type="ordered locus">Selin_2537</name>
</gene>
<dbReference type="HOGENOM" id="CLU_056435_5_3_0"/>
<name>E6W5W4_DESIS</name>
<evidence type="ECO:0000313" key="4">
    <source>
        <dbReference type="Proteomes" id="UP000002572"/>
    </source>
</evidence>
<accession>E6W5W4</accession>
<dbReference type="KEGG" id="din:Selin_2537"/>
<dbReference type="EMBL" id="CP002432">
    <property type="protein sequence ID" value="ADU67249.1"/>
    <property type="molecule type" value="Genomic_DNA"/>
</dbReference>
<dbReference type="RefSeq" id="WP_013507118.1">
    <property type="nucleotide sequence ID" value="NC_014836.1"/>
</dbReference>
<feature type="region of interest" description="Disordered" evidence="1">
    <location>
        <begin position="1"/>
        <end position="20"/>
    </location>
</feature>
<protein>
    <submittedName>
        <fullName evidence="3">Methyltransferase type 12</fullName>
    </submittedName>
</protein>
<dbReference type="InterPro" id="IPR015985">
    <property type="entry name" value="TehB-like_dom"/>
</dbReference>
<dbReference type="FunCoup" id="E6W5W4">
    <property type="interactions" value="40"/>
</dbReference>
<sequence length="190" mass="21746">MEQDREKWNQRYRDNPPGQEPLELVESYARQLSPGRALDIACGLGRHSRVLAALGFTVDAVDISDVAIKHLQELELPGIHARCVDLDQHTIAPDSYQLILNINFLHRPLFPSLFQGLQPGGMLIFRTFMDGPENQGTPMTKEHLLQPNELLHQCVPHLRILHYREYISTRQQWGQAWAAELVGRRPEKEG</sequence>
<keyword evidence="4" id="KW-1185">Reference proteome</keyword>
<dbReference type="CDD" id="cd02440">
    <property type="entry name" value="AdoMet_MTases"/>
    <property type="match status" value="1"/>
</dbReference>
<organism evidence="3 4">
    <name type="scientific">Desulfurispirillum indicum (strain ATCC BAA-1389 / DSM 22839 / S5)</name>
    <dbReference type="NCBI Taxonomy" id="653733"/>
    <lineage>
        <taxon>Bacteria</taxon>
        <taxon>Pseudomonadati</taxon>
        <taxon>Chrysiogenota</taxon>
        <taxon>Chrysiogenia</taxon>
        <taxon>Chrysiogenales</taxon>
        <taxon>Chrysiogenaceae</taxon>
        <taxon>Desulfurispirillum</taxon>
    </lineage>
</organism>
<dbReference type="AlphaFoldDB" id="E6W5W4"/>
<dbReference type="GO" id="GO:0008168">
    <property type="term" value="F:methyltransferase activity"/>
    <property type="evidence" value="ECO:0007669"/>
    <property type="project" value="UniProtKB-KW"/>
</dbReference>
<reference evidence="3 4" key="1">
    <citation type="submission" date="2010-12" db="EMBL/GenBank/DDBJ databases">
        <title>Complete sequence of Desulfurispirillum indicum S5.</title>
        <authorList>
            <consortium name="US DOE Joint Genome Institute"/>
            <person name="Lucas S."/>
            <person name="Copeland A."/>
            <person name="Lapidus A."/>
            <person name="Cheng J.-F."/>
            <person name="Goodwin L."/>
            <person name="Pitluck S."/>
            <person name="Chertkov O."/>
            <person name="Held B."/>
            <person name="Detter J.C."/>
            <person name="Han C."/>
            <person name="Tapia R."/>
            <person name="Land M."/>
            <person name="Hauser L."/>
            <person name="Kyrpides N."/>
            <person name="Ivanova N."/>
            <person name="Mikhailova N."/>
            <person name="Haggblom M."/>
            <person name="Rauschenbach I."/>
            <person name="Bini E."/>
            <person name="Woyke T."/>
        </authorList>
    </citation>
    <scope>NUCLEOTIDE SEQUENCE [LARGE SCALE GENOMIC DNA]</scope>
    <source>
        <strain evidence="4">ATCC BAA-1389 / DSM 22839 / S5</strain>
    </source>
</reference>
<proteinExistence type="predicted"/>
<dbReference type="Proteomes" id="UP000002572">
    <property type="component" value="Chromosome"/>
</dbReference>
<dbReference type="STRING" id="653733.Selin_2537"/>
<dbReference type="SUPFAM" id="SSF53335">
    <property type="entry name" value="S-adenosyl-L-methionine-dependent methyltransferases"/>
    <property type="match status" value="1"/>
</dbReference>
<keyword evidence="3" id="KW-0808">Transferase</keyword>
<dbReference type="Gene3D" id="3.40.50.150">
    <property type="entry name" value="Vaccinia Virus protein VP39"/>
    <property type="match status" value="1"/>
</dbReference>
<dbReference type="InParanoid" id="E6W5W4"/>
<evidence type="ECO:0000256" key="1">
    <source>
        <dbReference type="SAM" id="MobiDB-lite"/>
    </source>
</evidence>
<dbReference type="eggNOG" id="COG2227">
    <property type="taxonomic scope" value="Bacteria"/>
</dbReference>
<evidence type="ECO:0000313" key="3">
    <source>
        <dbReference type="EMBL" id="ADU67249.1"/>
    </source>
</evidence>
<keyword evidence="3" id="KW-0489">Methyltransferase</keyword>
<dbReference type="InterPro" id="IPR029063">
    <property type="entry name" value="SAM-dependent_MTases_sf"/>
</dbReference>
<evidence type="ECO:0000259" key="2">
    <source>
        <dbReference type="Pfam" id="PF03848"/>
    </source>
</evidence>
<dbReference type="GO" id="GO:0032259">
    <property type="term" value="P:methylation"/>
    <property type="evidence" value="ECO:0007669"/>
    <property type="project" value="UniProtKB-KW"/>
</dbReference>